<keyword evidence="1" id="KW-0812">Transmembrane</keyword>
<evidence type="ECO:0000313" key="2">
    <source>
        <dbReference type="EMBL" id="GCD09963.1"/>
    </source>
</evidence>
<accession>A0A401UK72</accession>
<dbReference type="OrthoDB" id="1911186at2"/>
<gene>
    <name evidence="2" type="ORF">Ctaglu_15860</name>
</gene>
<proteinExistence type="predicted"/>
<evidence type="ECO:0000256" key="1">
    <source>
        <dbReference type="SAM" id="Phobius"/>
    </source>
</evidence>
<feature type="transmembrane region" description="Helical" evidence="1">
    <location>
        <begin position="286"/>
        <end position="307"/>
    </location>
</feature>
<keyword evidence="3" id="KW-1185">Reference proteome</keyword>
<feature type="transmembrane region" description="Helical" evidence="1">
    <location>
        <begin position="108"/>
        <end position="134"/>
    </location>
</feature>
<feature type="transmembrane region" description="Helical" evidence="1">
    <location>
        <begin position="68"/>
        <end position="87"/>
    </location>
</feature>
<dbReference type="GO" id="GO:0140359">
    <property type="term" value="F:ABC-type transporter activity"/>
    <property type="evidence" value="ECO:0007669"/>
    <property type="project" value="InterPro"/>
</dbReference>
<comment type="caution">
    <text evidence="2">The sequence shown here is derived from an EMBL/GenBank/DDBJ whole genome shotgun (WGS) entry which is preliminary data.</text>
</comment>
<dbReference type="AlphaFoldDB" id="A0A401UK72"/>
<feature type="transmembrane region" description="Helical" evidence="1">
    <location>
        <begin position="179"/>
        <end position="197"/>
    </location>
</feature>
<keyword evidence="1" id="KW-0472">Membrane</keyword>
<dbReference type="PANTHER" id="PTHR39177">
    <property type="entry name" value="ABC TRANSPORTER PERMEASE YTRC-RELATED"/>
    <property type="match status" value="1"/>
</dbReference>
<name>A0A401UK72_9CLOT</name>
<dbReference type="PANTHER" id="PTHR39177:SF1">
    <property type="entry name" value="ABC TRANSPORTER PERMEASE YTRC-RELATED"/>
    <property type="match status" value="1"/>
</dbReference>
<evidence type="ECO:0000313" key="3">
    <source>
        <dbReference type="Proteomes" id="UP000287872"/>
    </source>
</evidence>
<sequence length="345" mass="40172">MSKIINKALFYKEWINVKWVTLLTIVILLFYKVHGVISALNENKFTMKRSGYECTSWFNNGLYMSRDSYFFIMIFVVMLLAVILFIGEKNSETQGFIASMPFTRKEIILNKWIVGVLSLLISFVVTYIFLSLFYVANIKGLDTTLNPYSDIVKWLFMDTFQYICIFTFMLLAQSVMGNSIVAGIVGAIIPILPYFIIRLVRILITTHYGFIQYTVMVCNKIEDWLNIYSYNLTYQNWSITETNTSWFSYTNYKLKLLILFILTCLFLYLSYVSYKKRNLEYNLRLIVFKNLNPIFICCVSVCSGLLAGYTLGSEMLSSFTIWATTFTIIGYFISKVLLKFFSSTK</sequence>
<feature type="transmembrane region" description="Helical" evidence="1">
    <location>
        <begin position="256"/>
        <end position="274"/>
    </location>
</feature>
<dbReference type="RefSeq" id="WP_124999877.1">
    <property type="nucleotide sequence ID" value="NZ_BHYK01000007.1"/>
</dbReference>
<dbReference type="Pfam" id="PF12679">
    <property type="entry name" value="ABC2_membrane_2"/>
    <property type="match status" value="1"/>
</dbReference>
<feature type="transmembrane region" description="Helical" evidence="1">
    <location>
        <begin position="154"/>
        <end position="172"/>
    </location>
</feature>
<dbReference type="InterPro" id="IPR053046">
    <property type="entry name" value="ABC-5_transporter"/>
</dbReference>
<dbReference type="GO" id="GO:0005886">
    <property type="term" value="C:plasma membrane"/>
    <property type="evidence" value="ECO:0007669"/>
    <property type="project" value="UniProtKB-SubCell"/>
</dbReference>
<dbReference type="EMBL" id="BHYK01000007">
    <property type="protein sequence ID" value="GCD09963.1"/>
    <property type="molecule type" value="Genomic_DNA"/>
</dbReference>
<organism evidence="2 3">
    <name type="scientific">Clostridium tagluense</name>
    <dbReference type="NCBI Taxonomy" id="360422"/>
    <lineage>
        <taxon>Bacteria</taxon>
        <taxon>Bacillati</taxon>
        <taxon>Bacillota</taxon>
        <taxon>Clostridia</taxon>
        <taxon>Eubacteriales</taxon>
        <taxon>Clostridiaceae</taxon>
        <taxon>Clostridium</taxon>
    </lineage>
</organism>
<protein>
    <submittedName>
        <fullName evidence="2">ABC transporter permease</fullName>
    </submittedName>
</protein>
<reference evidence="2 3" key="1">
    <citation type="submission" date="2018-11" db="EMBL/GenBank/DDBJ databases">
        <title>Genome sequencing and assembly of Clostridium tagluense strain A121.</title>
        <authorList>
            <person name="Murakami T."/>
            <person name="Segawa T."/>
            <person name="Shcherbakova V.A."/>
            <person name="Mori H."/>
            <person name="Yoshimura Y."/>
        </authorList>
    </citation>
    <scope>NUCLEOTIDE SEQUENCE [LARGE SCALE GENOMIC DNA]</scope>
    <source>
        <strain evidence="2 3">A121</strain>
    </source>
</reference>
<keyword evidence="1" id="KW-1133">Transmembrane helix</keyword>
<dbReference type="Proteomes" id="UP000287872">
    <property type="component" value="Unassembled WGS sequence"/>
</dbReference>
<feature type="transmembrane region" description="Helical" evidence="1">
    <location>
        <begin position="319"/>
        <end position="338"/>
    </location>
</feature>